<dbReference type="Proteomes" id="UP000549590">
    <property type="component" value="Unassembled WGS sequence"/>
</dbReference>
<comment type="subcellular location">
    <subcellularLocation>
        <location evidence="1">Secreted</location>
    </subcellularLocation>
</comment>
<feature type="signal peptide" evidence="8">
    <location>
        <begin position="1"/>
        <end position="19"/>
    </location>
</feature>
<keyword evidence="3" id="KW-0858">Xylan degradation</keyword>
<dbReference type="GO" id="GO:0005576">
    <property type="term" value="C:extracellular region"/>
    <property type="evidence" value="ECO:0007669"/>
    <property type="project" value="UniProtKB-SubCell"/>
</dbReference>
<feature type="domain" description="Phospholipase/carboxylesterase/thioesterase" evidence="9">
    <location>
        <begin position="130"/>
        <end position="205"/>
    </location>
</feature>
<keyword evidence="6" id="KW-0119">Carbohydrate metabolism</keyword>
<organism evidence="10 11">
    <name type="scientific">Pseudoalteromonas arctica</name>
    <dbReference type="NCBI Taxonomy" id="394751"/>
    <lineage>
        <taxon>Bacteria</taxon>
        <taxon>Pseudomonadati</taxon>
        <taxon>Pseudomonadota</taxon>
        <taxon>Gammaproteobacteria</taxon>
        <taxon>Alteromonadales</taxon>
        <taxon>Pseudoalteromonadaceae</taxon>
        <taxon>Pseudoalteromonas</taxon>
    </lineage>
</organism>
<feature type="chain" id="PRO_5042874733" evidence="8">
    <location>
        <begin position="20"/>
        <end position="604"/>
    </location>
</feature>
<dbReference type="InterPro" id="IPR043595">
    <property type="entry name" value="FaeB/C/D"/>
</dbReference>
<dbReference type="GO" id="GO:0030600">
    <property type="term" value="F:feruloyl esterase activity"/>
    <property type="evidence" value="ECO:0007669"/>
    <property type="project" value="InterPro"/>
</dbReference>
<proteinExistence type="predicted"/>
<comment type="caution">
    <text evidence="10">The sequence shown here is derived from an EMBL/GenBank/DDBJ whole genome shotgun (WGS) entry which is preliminary data.</text>
</comment>
<dbReference type="RefSeq" id="WP_169044673.1">
    <property type="nucleotide sequence ID" value="NZ_JABBYB010000008.1"/>
</dbReference>
<reference evidence="10 11" key="1">
    <citation type="submission" date="2020-04" db="EMBL/GenBank/DDBJ databases">
        <title>Genome sequencing and assembly of Pseudoalteromonas arctica.</title>
        <authorList>
            <person name="Cook G.M."/>
        </authorList>
    </citation>
    <scope>NUCLEOTIDE SEQUENCE [LARGE SCALE GENOMIC DNA]</scope>
    <source>
        <strain evidence="10 11">NEC-BIFX-2020_001</strain>
    </source>
</reference>
<sequence length="604" mass="68107">MRTYLYLLLKIMTVTLLMAGCNGTNKDSSLTSTQPKGLTKVKLKNRSYYVATPRNNFDTKKSYKLLLAFHGSGQSAKNMQSMAAFESASENYIVVYPQSKVEEWNEGCDCNKPHRLGINDLVFVENVVDDVKAKYNIIDGELFAVGFSQGGLFTQNLMCNSSLKFAAIASVASPMSEQLSQRCEIVNHTNYMMVHGTNDQTLPFEGKTHSNFGLIPSRLAIEIIAKENSIDSGVQLEKSQAIAKYTFKNDSYINQLVAIEGGGHSWAFSSFNTTEELISFFDTVSKTKLDTYSKLYRVDQQQKNDVHVRSMGLEHSGPAIILLSGFNKNFHSDSAWFALLQPLIAKTHRVHVIERFGSGFSSPAEQPSYASFVPALDKTLGLLNEKELIIVSFASANILAHLWQNSPESQFVTSLNGMVWIDPDVLLPHSISLYQDWPVYWYRDAGDTLITHIEEGNWTQRTRDKLIDERTTTETLIPSQYKAEMDWPYFDLISQSRTQIDKQVTRAREIMNYHDDLNRVISADIATSTPISVIDTDFESHDIKNAEPEFVDNLVLWQQEGSLWSQQISEQSGGQYIPLSNSDHMAVFQRPDDILKAIKNIKSK</sequence>
<protein>
    <submittedName>
        <fullName evidence="10">Alpha/beta hydrolase</fullName>
    </submittedName>
</protein>
<evidence type="ECO:0000313" key="11">
    <source>
        <dbReference type="Proteomes" id="UP000549590"/>
    </source>
</evidence>
<keyword evidence="7" id="KW-0624">Polysaccharide degradation</keyword>
<name>A0AAP6Y1W4_9GAMM</name>
<keyword evidence="4 8" id="KW-0732">Signal</keyword>
<evidence type="ECO:0000313" key="10">
    <source>
        <dbReference type="EMBL" id="NMP03751.1"/>
    </source>
</evidence>
<accession>A0AAP6Y1W4</accession>
<keyword evidence="2" id="KW-0964">Secreted</keyword>
<evidence type="ECO:0000256" key="4">
    <source>
        <dbReference type="ARBA" id="ARBA00022729"/>
    </source>
</evidence>
<dbReference type="AlphaFoldDB" id="A0AAP6Y1W4"/>
<evidence type="ECO:0000256" key="6">
    <source>
        <dbReference type="ARBA" id="ARBA00023277"/>
    </source>
</evidence>
<dbReference type="InterPro" id="IPR003140">
    <property type="entry name" value="PLipase/COase/thioEstase"/>
</dbReference>
<dbReference type="EMBL" id="JABBYB010000008">
    <property type="protein sequence ID" value="NMP03751.1"/>
    <property type="molecule type" value="Genomic_DNA"/>
</dbReference>
<dbReference type="SUPFAM" id="SSF53474">
    <property type="entry name" value="alpha/beta-Hydrolases"/>
    <property type="match status" value="2"/>
</dbReference>
<dbReference type="PANTHER" id="PTHR38050">
    <property type="match status" value="1"/>
</dbReference>
<evidence type="ECO:0000256" key="2">
    <source>
        <dbReference type="ARBA" id="ARBA00022525"/>
    </source>
</evidence>
<dbReference type="GO" id="GO:0045493">
    <property type="term" value="P:xylan catabolic process"/>
    <property type="evidence" value="ECO:0007669"/>
    <property type="project" value="UniProtKB-KW"/>
</dbReference>
<dbReference type="InterPro" id="IPR029058">
    <property type="entry name" value="AB_hydrolase_fold"/>
</dbReference>
<evidence type="ECO:0000256" key="8">
    <source>
        <dbReference type="SAM" id="SignalP"/>
    </source>
</evidence>
<dbReference type="PROSITE" id="PS51257">
    <property type="entry name" value="PROKAR_LIPOPROTEIN"/>
    <property type="match status" value="1"/>
</dbReference>
<evidence type="ECO:0000256" key="5">
    <source>
        <dbReference type="ARBA" id="ARBA00022801"/>
    </source>
</evidence>
<dbReference type="PANTHER" id="PTHR38050:SF2">
    <property type="entry name" value="FERULOYL ESTERASE C-RELATED"/>
    <property type="match status" value="1"/>
</dbReference>
<keyword evidence="5 10" id="KW-0378">Hydrolase</keyword>
<gene>
    <name evidence="10" type="ORF">HHE94_13675</name>
</gene>
<evidence type="ECO:0000259" key="9">
    <source>
        <dbReference type="Pfam" id="PF02230"/>
    </source>
</evidence>
<evidence type="ECO:0000256" key="1">
    <source>
        <dbReference type="ARBA" id="ARBA00004613"/>
    </source>
</evidence>
<dbReference type="Pfam" id="PF02230">
    <property type="entry name" value="Abhydrolase_2"/>
    <property type="match status" value="1"/>
</dbReference>
<dbReference type="Gene3D" id="3.40.50.1820">
    <property type="entry name" value="alpha/beta hydrolase"/>
    <property type="match status" value="2"/>
</dbReference>
<evidence type="ECO:0000256" key="7">
    <source>
        <dbReference type="ARBA" id="ARBA00023326"/>
    </source>
</evidence>
<evidence type="ECO:0000256" key="3">
    <source>
        <dbReference type="ARBA" id="ARBA00022651"/>
    </source>
</evidence>